<accession>A0A5E4AKZ4</accession>
<dbReference type="EMBL" id="CABDUW010000079">
    <property type="protein sequence ID" value="VTJ57369.1"/>
    <property type="molecule type" value="Genomic_DNA"/>
</dbReference>
<protein>
    <submittedName>
        <fullName evidence="1">Uncharacterized protein</fullName>
    </submittedName>
</protein>
<organism evidence="1 2">
    <name type="scientific">Marmota monax</name>
    <name type="common">Woodchuck</name>
    <dbReference type="NCBI Taxonomy" id="9995"/>
    <lineage>
        <taxon>Eukaryota</taxon>
        <taxon>Metazoa</taxon>
        <taxon>Chordata</taxon>
        <taxon>Craniata</taxon>
        <taxon>Vertebrata</taxon>
        <taxon>Euteleostomi</taxon>
        <taxon>Mammalia</taxon>
        <taxon>Eutheria</taxon>
        <taxon>Euarchontoglires</taxon>
        <taxon>Glires</taxon>
        <taxon>Rodentia</taxon>
        <taxon>Sciuromorpha</taxon>
        <taxon>Sciuridae</taxon>
        <taxon>Xerinae</taxon>
        <taxon>Marmotini</taxon>
        <taxon>Marmota</taxon>
    </lineage>
</organism>
<evidence type="ECO:0000313" key="2">
    <source>
        <dbReference type="Proteomes" id="UP000335636"/>
    </source>
</evidence>
<proteinExistence type="predicted"/>
<dbReference type="AlphaFoldDB" id="A0A5E4AKZ4"/>
<keyword evidence="2" id="KW-1185">Reference proteome</keyword>
<evidence type="ECO:0000313" key="1">
    <source>
        <dbReference type="EMBL" id="VTJ57369.1"/>
    </source>
</evidence>
<reference evidence="1" key="1">
    <citation type="submission" date="2019-04" db="EMBL/GenBank/DDBJ databases">
        <authorList>
            <person name="Alioto T."/>
            <person name="Alioto T."/>
        </authorList>
    </citation>
    <scope>NUCLEOTIDE SEQUENCE [LARGE SCALE GENOMIC DNA]</scope>
</reference>
<gene>
    <name evidence="1" type="ORF">MONAX_5E026572</name>
</gene>
<dbReference type="Proteomes" id="UP000335636">
    <property type="component" value="Unassembled WGS sequence"/>
</dbReference>
<sequence length="53" mass="6286">MDVRLRNFRIPEPKHGHLRHFWIPEPKHGRLRHFRIRGPKDGCAPQELPDPGS</sequence>
<name>A0A5E4AKZ4_MARMO</name>
<comment type="caution">
    <text evidence="1">The sequence shown here is derived from an EMBL/GenBank/DDBJ whole genome shotgun (WGS) entry which is preliminary data.</text>
</comment>